<accession>A0A8J3SAT5</accession>
<dbReference type="AlphaFoldDB" id="A0A8J3SAT5"/>
<name>A0A8J3SAT5_PLARO</name>
<sequence length="156" mass="17002">MVPIMKKALGCLLVVVAGVVVWGTIPVLVIFGDAWEHRSVCDAQYEAVEAALKPVNLLDAAPPGAIPGQELYRSCDDPDDHHAMISRFYSLSGQSRSPEDIQSFYRDLALFNGWEFTSAGDPGDEPSCILKGNINFEVSFDSESDSYIVSASTWPC</sequence>
<proteinExistence type="predicted"/>
<organism evidence="1 2">
    <name type="scientific">Planobispora rosea</name>
    <dbReference type="NCBI Taxonomy" id="35762"/>
    <lineage>
        <taxon>Bacteria</taxon>
        <taxon>Bacillati</taxon>
        <taxon>Actinomycetota</taxon>
        <taxon>Actinomycetes</taxon>
        <taxon>Streptosporangiales</taxon>
        <taxon>Streptosporangiaceae</taxon>
        <taxon>Planobispora</taxon>
    </lineage>
</organism>
<protein>
    <submittedName>
        <fullName evidence="1">Uncharacterized protein</fullName>
    </submittedName>
</protein>
<comment type="caution">
    <text evidence="1">The sequence shown here is derived from an EMBL/GenBank/DDBJ whole genome shotgun (WGS) entry which is preliminary data.</text>
</comment>
<keyword evidence="2" id="KW-1185">Reference proteome</keyword>
<gene>
    <name evidence="1" type="ORF">Pro02_76850</name>
</gene>
<dbReference type="Proteomes" id="UP000655044">
    <property type="component" value="Unassembled WGS sequence"/>
</dbReference>
<dbReference type="EMBL" id="BOOI01000124">
    <property type="protein sequence ID" value="GIH89277.1"/>
    <property type="molecule type" value="Genomic_DNA"/>
</dbReference>
<evidence type="ECO:0000313" key="2">
    <source>
        <dbReference type="Proteomes" id="UP000655044"/>
    </source>
</evidence>
<reference evidence="1" key="1">
    <citation type="submission" date="2021-01" db="EMBL/GenBank/DDBJ databases">
        <title>Whole genome shotgun sequence of Planobispora rosea NBRC 15558.</title>
        <authorList>
            <person name="Komaki H."/>
            <person name="Tamura T."/>
        </authorList>
    </citation>
    <scope>NUCLEOTIDE SEQUENCE</scope>
    <source>
        <strain evidence="1">NBRC 15558</strain>
    </source>
</reference>
<evidence type="ECO:0000313" key="1">
    <source>
        <dbReference type="EMBL" id="GIH89277.1"/>
    </source>
</evidence>